<dbReference type="SUPFAM" id="SSF51735">
    <property type="entry name" value="NAD(P)-binding Rossmann-fold domains"/>
    <property type="match status" value="1"/>
</dbReference>
<dbReference type="PANTHER" id="PTHR42840:SF3">
    <property type="entry name" value="BINDING ROSSMANN FOLD OXIDOREDUCTASE, PUTATIVE (AFU_ORTHOLOGUE AFUA_2G10240)-RELATED"/>
    <property type="match status" value="1"/>
</dbReference>
<comment type="similarity">
    <text evidence="1">Belongs to the Gfo/Idh/MocA family.</text>
</comment>
<feature type="domain" description="Gfo/Idh/MocA-like oxidoreductase N-terminal" evidence="3">
    <location>
        <begin position="5"/>
        <end position="123"/>
    </location>
</feature>
<keyword evidence="6" id="KW-1185">Reference proteome</keyword>
<dbReference type="Pfam" id="PF22725">
    <property type="entry name" value="GFO_IDH_MocA_C3"/>
    <property type="match status" value="1"/>
</dbReference>
<dbReference type="Pfam" id="PF01408">
    <property type="entry name" value="GFO_IDH_MocA"/>
    <property type="match status" value="1"/>
</dbReference>
<evidence type="ECO:0000256" key="1">
    <source>
        <dbReference type="ARBA" id="ARBA00010928"/>
    </source>
</evidence>
<keyword evidence="2" id="KW-0560">Oxidoreductase</keyword>
<dbReference type="GO" id="GO:0005737">
    <property type="term" value="C:cytoplasm"/>
    <property type="evidence" value="ECO:0007669"/>
    <property type="project" value="TreeGrafter"/>
</dbReference>
<dbReference type="Proteomes" id="UP001300502">
    <property type="component" value="Unassembled WGS sequence"/>
</dbReference>
<gene>
    <name evidence="5" type="ORF">GAYE_PCTG69G1446</name>
</gene>
<dbReference type="PANTHER" id="PTHR42840">
    <property type="entry name" value="NAD(P)-BINDING ROSSMANN-FOLD SUPERFAMILY PROTEIN-RELATED"/>
    <property type="match status" value="1"/>
</dbReference>
<dbReference type="EMBL" id="JANCYU010000016">
    <property type="protein sequence ID" value="KAK4523550.1"/>
    <property type="molecule type" value="Genomic_DNA"/>
</dbReference>
<evidence type="ECO:0000313" key="5">
    <source>
        <dbReference type="EMBL" id="KAK4523550.1"/>
    </source>
</evidence>
<name>A0AAV9I868_9RHOD</name>
<dbReference type="SUPFAM" id="SSF55347">
    <property type="entry name" value="Glyceraldehyde-3-phosphate dehydrogenase-like, C-terminal domain"/>
    <property type="match status" value="1"/>
</dbReference>
<dbReference type="GO" id="GO:0016491">
    <property type="term" value="F:oxidoreductase activity"/>
    <property type="evidence" value="ECO:0007669"/>
    <property type="project" value="UniProtKB-KW"/>
</dbReference>
<reference evidence="5 6" key="1">
    <citation type="submission" date="2022-07" db="EMBL/GenBank/DDBJ databases">
        <title>Genome-wide signatures of adaptation to extreme environments.</title>
        <authorList>
            <person name="Cho C.H."/>
            <person name="Yoon H.S."/>
        </authorList>
    </citation>
    <scope>NUCLEOTIDE SEQUENCE [LARGE SCALE GENOMIC DNA]</scope>
    <source>
        <strain evidence="5 6">108.79 E11</strain>
    </source>
</reference>
<evidence type="ECO:0000259" key="3">
    <source>
        <dbReference type="Pfam" id="PF01408"/>
    </source>
</evidence>
<dbReference type="AlphaFoldDB" id="A0AAV9I868"/>
<dbReference type="InterPro" id="IPR055170">
    <property type="entry name" value="GFO_IDH_MocA-like_dom"/>
</dbReference>
<evidence type="ECO:0008006" key="7">
    <source>
        <dbReference type="Google" id="ProtNLM"/>
    </source>
</evidence>
<dbReference type="InterPro" id="IPR000683">
    <property type="entry name" value="Gfo/Idh/MocA-like_OxRdtase_N"/>
</dbReference>
<comment type="caution">
    <text evidence="5">The sequence shown here is derived from an EMBL/GenBank/DDBJ whole genome shotgun (WGS) entry which is preliminary data.</text>
</comment>
<evidence type="ECO:0000259" key="4">
    <source>
        <dbReference type="Pfam" id="PF22725"/>
    </source>
</evidence>
<dbReference type="GO" id="GO:0006740">
    <property type="term" value="P:NADPH regeneration"/>
    <property type="evidence" value="ECO:0007669"/>
    <property type="project" value="TreeGrafter"/>
</dbReference>
<evidence type="ECO:0000256" key="2">
    <source>
        <dbReference type="ARBA" id="ARBA00023002"/>
    </source>
</evidence>
<sequence>MQKVLRVAVVGTGRMGKIHIYNAATSLKVKLMGVYDIPERKEEASRLVAQTGSQLYENYDSQVLANNELDAVVIASPTHTHKKLTLDALESGKSVLCEKPLGNDLAEIQICHQKAREKGLVLLIDWNRRLDPSFMKLVSEVRKGFVGQLQIIRVSGRDHPVPPLQFLRNSNSCIFRDMIVHDVDLVRWIMGSEPVSVYATATCCLPDLLGSGIYDTATAMMEFKNGVVAMLDSTRNASYGYDQRLEVFGDKGMLSVENLSSNGVQWYNETGIRKDPYVYSFPERYQISFRNVLEHFADVVMQKQVPMCGEEDDVGIYKIVSAMSLSASLKRRVFLDEIDDNWEAKTQMSH</sequence>
<evidence type="ECO:0000313" key="6">
    <source>
        <dbReference type="Proteomes" id="UP001300502"/>
    </source>
</evidence>
<dbReference type="Gene3D" id="3.30.360.10">
    <property type="entry name" value="Dihydrodipicolinate Reductase, domain 2"/>
    <property type="match status" value="1"/>
</dbReference>
<organism evidence="5 6">
    <name type="scientific">Galdieria yellowstonensis</name>
    <dbReference type="NCBI Taxonomy" id="3028027"/>
    <lineage>
        <taxon>Eukaryota</taxon>
        <taxon>Rhodophyta</taxon>
        <taxon>Bangiophyceae</taxon>
        <taxon>Galdieriales</taxon>
        <taxon>Galdieriaceae</taxon>
        <taxon>Galdieria</taxon>
    </lineage>
</organism>
<dbReference type="InterPro" id="IPR036291">
    <property type="entry name" value="NAD(P)-bd_dom_sf"/>
</dbReference>
<dbReference type="Gene3D" id="3.40.50.720">
    <property type="entry name" value="NAD(P)-binding Rossmann-like Domain"/>
    <property type="match status" value="1"/>
</dbReference>
<protein>
    <recommendedName>
        <fullName evidence="7">Inositol 2-dehydrogenase</fullName>
    </recommendedName>
</protein>
<feature type="domain" description="GFO/IDH/MocA-like oxidoreductase" evidence="4">
    <location>
        <begin position="138"/>
        <end position="254"/>
    </location>
</feature>
<accession>A0AAV9I868</accession>
<dbReference type="GO" id="GO:0000166">
    <property type="term" value="F:nucleotide binding"/>
    <property type="evidence" value="ECO:0007669"/>
    <property type="project" value="InterPro"/>
</dbReference>
<proteinExistence type="inferred from homology"/>